<accession>A0ACC0PR49</accession>
<keyword evidence="2" id="KW-1185">Reference proteome</keyword>
<reference evidence="1" key="1">
    <citation type="submission" date="2022-02" db="EMBL/GenBank/DDBJ databases">
        <title>Plant Genome Project.</title>
        <authorList>
            <person name="Zhang R.-G."/>
        </authorList>
    </citation>
    <scope>NUCLEOTIDE SEQUENCE</scope>
    <source>
        <strain evidence="1">AT1</strain>
    </source>
</reference>
<proteinExistence type="predicted"/>
<comment type="caution">
    <text evidence="1">The sequence shown here is derived from an EMBL/GenBank/DDBJ whole genome shotgun (WGS) entry which is preliminary data.</text>
</comment>
<dbReference type="Proteomes" id="UP001062846">
    <property type="component" value="Chromosome 2"/>
</dbReference>
<name>A0ACC0PR49_RHOML</name>
<evidence type="ECO:0000313" key="1">
    <source>
        <dbReference type="EMBL" id="KAI8568222.1"/>
    </source>
</evidence>
<protein>
    <submittedName>
        <fullName evidence="1">Uncharacterized protein</fullName>
    </submittedName>
</protein>
<dbReference type="EMBL" id="CM046389">
    <property type="protein sequence ID" value="KAI8568222.1"/>
    <property type="molecule type" value="Genomic_DNA"/>
</dbReference>
<organism evidence="1 2">
    <name type="scientific">Rhododendron molle</name>
    <name type="common">Chinese azalea</name>
    <name type="synonym">Azalea mollis</name>
    <dbReference type="NCBI Taxonomy" id="49168"/>
    <lineage>
        <taxon>Eukaryota</taxon>
        <taxon>Viridiplantae</taxon>
        <taxon>Streptophyta</taxon>
        <taxon>Embryophyta</taxon>
        <taxon>Tracheophyta</taxon>
        <taxon>Spermatophyta</taxon>
        <taxon>Magnoliopsida</taxon>
        <taxon>eudicotyledons</taxon>
        <taxon>Gunneridae</taxon>
        <taxon>Pentapetalae</taxon>
        <taxon>asterids</taxon>
        <taxon>Ericales</taxon>
        <taxon>Ericaceae</taxon>
        <taxon>Ericoideae</taxon>
        <taxon>Rhodoreae</taxon>
        <taxon>Rhododendron</taxon>
    </lineage>
</organism>
<evidence type="ECO:0000313" key="2">
    <source>
        <dbReference type="Proteomes" id="UP001062846"/>
    </source>
</evidence>
<gene>
    <name evidence="1" type="ORF">RHMOL_Rhmol02G0181400</name>
</gene>
<sequence length="62" mass="7012">MKFCISTLSYPPYKSPNLPTAATIRQSNPEAQTLTLRFLRRKLVNHPQSEAIKQLRNQGGEA</sequence>